<protein>
    <recommendedName>
        <fullName evidence="2">histidine kinase</fullName>
        <ecNumber evidence="2">2.7.13.3</ecNumber>
    </recommendedName>
</protein>
<feature type="modified residue" description="4-aspartylphosphate" evidence="8">
    <location>
        <position position="64"/>
    </location>
</feature>
<dbReference type="RefSeq" id="WP_103680269.1">
    <property type="nucleotide sequence ID" value="NZ_LPWH01000066.1"/>
</dbReference>
<evidence type="ECO:0000259" key="11">
    <source>
        <dbReference type="PROSITE" id="PS50110"/>
    </source>
</evidence>
<dbReference type="InterPro" id="IPR011495">
    <property type="entry name" value="Sig_transdc_His_kin_sub2_dim/P"/>
</dbReference>
<dbReference type="SMART" id="SM00091">
    <property type="entry name" value="PAS"/>
    <property type="match status" value="1"/>
</dbReference>
<dbReference type="Pfam" id="PF13188">
    <property type="entry name" value="PAS_8"/>
    <property type="match status" value="1"/>
</dbReference>
<reference evidence="14" key="1">
    <citation type="submission" date="2015-12" db="EMBL/GenBank/DDBJ databases">
        <authorList>
            <person name="Lodha T.D."/>
            <person name="Chintalapati S."/>
            <person name="Chintalapati V.R."/>
            <person name="Sravanthi T."/>
        </authorList>
    </citation>
    <scope>NUCLEOTIDE SEQUENCE [LARGE SCALE GENOMIC DNA]</scope>
    <source>
        <strain evidence="14">JC133</strain>
    </source>
</reference>
<dbReference type="PROSITE" id="PS50110">
    <property type="entry name" value="RESPONSE_REGULATORY"/>
    <property type="match status" value="1"/>
</dbReference>
<dbReference type="Pfam" id="PF07568">
    <property type="entry name" value="HisKA_2"/>
    <property type="match status" value="1"/>
</dbReference>
<comment type="caution">
    <text evidence="13">The sequence shown here is derived from an EMBL/GenBank/DDBJ whole genome shotgun (WGS) entry which is preliminary data.</text>
</comment>
<feature type="domain" description="Response regulatory" evidence="11">
    <location>
        <begin position="14"/>
        <end position="146"/>
    </location>
</feature>
<dbReference type="Gene3D" id="3.30.565.10">
    <property type="entry name" value="Histidine kinase-like ATPase, C-terminal domain"/>
    <property type="match status" value="1"/>
</dbReference>
<evidence type="ECO:0000256" key="8">
    <source>
        <dbReference type="PROSITE-ProRule" id="PRU00169"/>
    </source>
</evidence>
<keyword evidence="3 8" id="KW-0597">Phosphoprotein</keyword>
<feature type="region of interest" description="Disordered" evidence="9">
    <location>
        <begin position="113"/>
        <end position="139"/>
    </location>
</feature>
<dbReference type="GO" id="GO:0004673">
    <property type="term" value="F:protein histidine kinase activity"/>
    <property type="evidence" value="ECO:0007669"/>
    <property type="project" value="UniProtKB-EC"/>
</dbReference>
<evidence type="ECO:0000259" key="12">
    <source>
        <dbReference type="PROSITE" id="PS50112"/>
    </source>
</evidence>
<dbReference type="CDD" id="cd00130">
    <property type="entry name" value="PAS"/>
    <property type="match status" value="1"/>
</dbReference>
<dbReference type="InterPro" id="IPR035965">
    <property type="entry name" value="PAS-like_dom_sf"/>
</dbReference>
<dbReference type="NCBIfam" id="TIGR00229">
    <property type="entry name" value="sensory_box"/>
    <property type="match status" value="1"/>
</dbReference>
<dbReference type="SUPFAM" id="SSF55785">
    <property type="entry name" value="PYP-like sensor domain (PAS domain)"/>
    <property type="match status" value="1"/>
</dbReference>
<dbReference type="AlphaFoldDB" id="A0A2S4JPS2"/>
<dbReference type="Gene3D" id="3.40.50.2300">
    <property type="match status" value="1"/>
</dbReference>
<dbReference type="Gene3D" id="3.30.450.20">
    <property type="entry name" value="PAS domain"/>
    <property type="match status" value="2"/>
</dbReference>
<keyword evidence="5" id="KW-0547">Nucleotide-binding</keyword>
<dbReference type="InterPro" id="IPR005467">
    <property type="entry name" value="His_kinase_dom"/>
</dbReference>
<evidence type="ECO:0000256" key="5">
    <source>
        <dbReference type="ARBA" id="ARBA00022741"/>
    </source>
</evidence>
<dbReference type="Proteomes" id="UP000237350">
    <property type="component" value="Unassembled WGS sequence"/>
</dbReference>
<sequence>MGRQERQQKPRESRVLLVAQDPELISFVSRVVDSLGHLLSVVATGEAAREFLAAHPDPPLVLIDQDEPVVGGHKAWGQERNRFSPGRGGADEESSKLDLLTTQDIPLVFLSSRDRSHDTTGVPDATEAEEASLSGPPLPGAFPRTSIPRMGDHQTYAAAITMALQLLRAQQELLHSRQALSRSEHQYRLLFQHIPLAFAVHEMIYGSDQEPLDYRFIEINPAFEEITGLRREHLLEKTVLEVMPDTERSWIETYAEVVRTGEPTLVESYSRELKKYFSVRAFRIHPGHFAVIFTDVTAETHKRKALQEQARVLGILAEASERFLELDLGDFDFQEITETVRSISGAIFVMYNAFSRDGSRTITRAVAGPPELVADVYETLGHTLAGRTWTFDTSRRDLFRESPFHVFHRVSEWTADLVPSGLVVALEARWNLGEAVNLLLRHEEQLLGDISMIMPAGQALRNRPQLEIYARNVALVIMRKRSEERIQRLLQEKELLLQETQHRIKNNLNVTASLLSMQALATNQPEAVKTLLDASSRVKTIRRLYEELHLSENARQLAVRTYLRPLIDEIMAIFPDAGNFQIQTDLTDFKLSTKLLSSIGLIVNELITNAMKHAFPREHLEKTGITPSLRISATEDGGFLYLSVADNGVGLSASAREWFRTRDDHRSFSGSNFGMLVIHSLVEQVDGLLDIESGTGTTYRITIPLVTF</sequence>
<evidence type="ECO:0000256" key="6">
    <source>
        <dbReference type="ARBA" id="ARBA00022777"/>
    </source>
</evidence>
<gene>
    <name evidence="13" type="ORF">AU468_08055</name>
</gene>
<dbReference type="SUPFAM" id="SSF52172">
    <property type="entry name" value="CheY-like"/>
    <property type="match status" value="1"/>
</dbReference>
<organism evidence="13 14">
    <name type="scientific">Alkalispirochaeta sphaeroplastigenens</name>
    <dbReference type="NCBI Taxonomy" id="1187066"/>
    <lineage>
        <taxon>Bacteria</taxon>
        <taxon>Pseudomonadati</taxon>
        <taxon>Spirochaetota</taxon>
        <taxon>Spirochaetia</taxon>
        <taxon>Spirochaetales</taxon>
        <taxon>Spirochaetaceae</taxon>
        <taxon>Alkalispirochaeta</taxon>
    </lineage>
</organism>
<evidence type="ECO:0000256" key="1">
    <source>
        <dbReference type="ARBA" id="ARBA00000085"/>
    </source>
</evidence>
<dbReference type="EMBL" id="LPWH01000066">
    <property type="protein sequence ID" value="POR01505.1"/>
    <property type="molecule type" value="Genomic_DNA"/>
</dbReference>
<evidence type="ECO:0000256" key="9">
    <source>
        <dbReference type="SAM" id="MobiDB-lite"/>
    </source>
</evidence>
<proteinExistence type="predicted"/>
<dbReference type="PROSITE" id="PS50112">
    <property type="entry name" value="PAS"/>
    <property type="match status" value="1"/>
</dbReference>
<dbReference type="InterPro" id="IPR003594">
    <property type="entry name" value="HATPase_dom"/>
</dbReference>
<evidence type="ECO:0000256" key="4">
    <source>
        <dbReference type="ARBA" id="ARBA00022679"/>
    </source>
</evidence>
<dbReference type="InterPro" id="IPR001789">
    <property type="entry name" value="Sig_transdc_resp-reg_receiver"/>
</dbReference>
<comment type="catalytic activity">
    <reaction evidence="1">
        <text>ATP + protein L-histidine = ADP + protein N-phospho-L-histidine.</text>
        <dbReference type="EC" id="2.7.13.3"/>
    </reaction>
</comment>
<evidence type="ECO:0000256" key="3">
    <source>
        <dbReference type="ARBA" id="ARBA00022553"/>
    </source>
</evidence>
<dbReference type="SMART" id="SM00387">
    <property type="entry name" value="HATPase_c"/>
    <property type="match status" value="1"/>
</dbReference>
<dbReference type="OrthoDB" id="9767435at2"/>
<accession>A0A2S4JPS2</accession>
<feature type="domain" description="Histidine kinase" evidence="10">
    <location>
        <begin position="499"/>
        <end position="707"/>
    </location>
</feature>
<dbReference type="PANTHER" id="PTHR41523">
    <property type="entry name" value="TWO-COMPONENT SYSTEM SENSOR PROTEIN"/>
    <property type="match status" value="1"/>
</dbReference>
<dbReference type="InterPro" id="IPR000014">
    <property type="entry name" value="PAS"/>
</dbReference>
<keyword evidence="14" id="KW-1185">Reference proteome</keyword>
<dbReference type="SUPFAM" id="SSF55874">
    <property type="entry name" value="ATPase domain of HSP90 chaperone/DNA topoisomerase II/histidine kinase"/>
    <property type="match status" value="1"/>
</dbReference>
<evidence type="ECO:0000256" key="7">
    <source>
        <dbReference type="ARBA" id="ARBA00022840"/>
    </source>
</evidence>
<feature type="region of interest" description="Disordered" evidence="9">
    <location>
        <begin position="75"/>
        <end position="95"/>
    </location>
</feature>
<feature type="domain" description="PAS" evidence="12">
    <location>
        <begin position="183"/>
        <end position="261"/>
    </location>
</feature>
<dbReference type="InterPro" id="IPR036890">
    <property type="entry name" value="HATPase_C_sf"/>
</dbReference>
<keyword evidence="6" id="KW-0418">Kinase</keyword>
<dbReference type="EC" id="2.7.13.3" evidence="2"/>
<dbReference type="PANTHER" id="PTHR41523:SF8">
    <property type="entry name" value="ETHYLENE RESPONSE SENSOR PROTEIN"/>
    <property type="match status" value="1"/>
</dbReference>
<keyword evidence="4" id="KW-0808">Transferase</keyword>
<dbReference type="InterPro" id="IPR011006">
    <property type="entry name" value="CheY-like_superfamily"/>
</dbReference>
<dbReference type="PROSITE" id="PS50109">
    <property type="entry name" value="HIS_KIN"/>
    <property type="match status" value="1"/>
</dbReference>
<evidence type="ECO:0000313" key="14">
    <source>
        <dbReference type="Proteomes" id="UP000237350"/>
    </source>
</evidence>
<name>A0A2S4JPS2_9SPIO</name>
<keyword evidence="7" id="KW-0067">ATP-binding</keyword>
<dbReference type="Pfam" id="PF02518">
    <property type="entry name" value="HATPase_c"/>
    <property type="match status" value="1"/>
</dbReference>
<evidence type="ECO:0000256" key="2">
    <source>
        <dbReference type="ARBA" id="ARBA00012438"/>
    </source>
</evidence>
<evidence type="ECO:0000259" key="10">
    <source>
        <dbReference type="PROSITE" id="PS50109"/>
    </source>
</evidence>
<evidence type="ECO:0000313" key="13">
    <source>
        <dbReference type="EMBL" id="POR01505.1"/>
    </source>
</evidence>
<dbReference type="GO" id="GO:0000160">
    <property type="term" value="P:phosphorelay signal transduction system"/>
    <property type="evidence" value="ECO:0007669"/>
    <property type="project" value="InterPro"/>
</dbReference>
<dbReference type="GO" id="GO:0005524">
    <property type="term" value="F:ATP binding"/>
    <property type="evidence" value="ECO:0007669"/>
    <property type="project" value="UniProtKB-KW"/>
</dbReference>